<gene>
    <name evidence="3" type="ORF">D7M11_17710</name>
</gene>
<evidence type="ECO:0000313" key="3">
    <source>
        <dbReference type="EMBL" id="RKN82184.1"/>
    </source>
</evidence>
<evidence type="ECO:0000256" key="1">
    <source>
        <dbReference type="ARBA" id="ARBA00006739"/>
    </source>
</evidence>
<keyword evidence="3" id="KW-0808">Transferase</keyword>
<dbReference type="RefSeq" id="WP_120748567.1">
    <property type="nucleotide sequence ID" value="NZ_RBAH01000012.1"/>
</dbReference>
<comment type="caution">
    <text evidence="3">The sequence shown here is derived from an EMBL/GenBank/DDBJ whole genome shotgun (WGS) entry which is preliminary data.</text>
</comment>
<comment type="similarity">
    <text evidence="1">Belongs to the glycosyltransferase 2 family.</text>
</comment>
<dbReference type="OrthoDB" id="396512at2"/>
<dbReference type="InterPro" id="IPR001173">
    <property type="entry name" value="Glyco_trans_2-like"/>
</dbReference>
<evidence type="ECO:0000313" key="4">
    <source>
        <dbReference type="Proteomes" id="UP000282311"/>
    </source>
</evidence>
<reference evidence="3 4" key="1">
    <citation type="journal article" date="2007" name="Int. J. Syst. Evol. Microbiol.">
        <title>Paenibacillus ginsengarvi sp. nov., isolated from soil from ginseng cultivation.</title>
        <authorList>
            <person name="Yoon M.H."/>
            <person name="Ten L.N."/>
            <person name="Im W.T."/>
        </authorList>
    </citation>
    <scope>NUCLEOTIDE SEQUENCE [LARGE SCALE GENOMIC DNA]</scope>
    <source>
        <strain evidence="3 4">KCTC 13059</strain>
    </source>
</reference>
<protein>
    <submittedName>
        <fullName evidence="3">Glycosyltransferase</fullName>
    </submittedName>
</protein>
<keyword evidence="4" id="KW-1185">Reference proteome</keyword>
<dbReference type="InterPro" id="IPR029044">
    <property type="entry name" value="Nucleotide-diphossugar_trans"/>
</dbReference>
<dbReference type="SUPFAM" id="SSF53448">
    <property type="entry name" value="Nucleotide-diphospho-sugar transferases"/>
    <property type="match status" value="2"/>
</dbReference>
<feature type="domain" description="Glycosyltransferase 2-like" evidence="2">
    <location>
        <begin position="5"/>
        <end position="160"/>
    </location>
</feature>
<dbReference type="AlphaFoldDB" id="A0A3B0CCD0"/>
<dbReference type="Pfam" id="PF00535">
    <property type="entry name" value="Glycos_transf_2"/>
    <property type="match status" value="2"/>
</dbReference>
<name>A0A3B0CCD0_9BACL</name>
<dbReference type="PANTHER" id="PTHR22916:SF3">
    <property type="entry name" value="UDP-GLCNAC:BETAGAL BETA-1,3-N-ACETYLGLUCOSAMINYLTRANSFERASE-LIKE PROTEIN 1"/>
    <property type="match status" value="1"/>
</dbReference>
<dbReference type="Gene3D" id="3.40.50.12580">
    <property type="match status" value="1"/>
</dbReference>
<dbReference type="EMBL" id="RBAH01000012">
    <property type="protein sequence ID" value="RKN82184.1"/>
    <property type="molecule type" value="Genomic_DNA"/>
</dbReference>
<evidence type="ECO:0000259" key="2">
    <source>
        <dbReference type="Pfam" id="PF00535"/>
    </source>
</evidence>
<dbReference type="InterPro" id="IPR043148">
    <property type="entry name" value="TagF_C"/>
</dbReference>
<organism evidence="3 4">
    <name type="scientific">Paenibacillus ginsengarvi</name>
    <dbReference type="NCBI Taxonomy" id="400777"/>
    <lineage>
        <taxon>Bacteria</taxon>
        <taxon>Bacillati</taxon>
        <taxon>Bacillota</taxon>
        <taxon>Bacilli</taxon>
        <taxon>Bacillales</taxon>
        <taxon>Paenibacillaceae</taxon>
        <taxon>Paenibacillus</taxon>
    </lineage>
</organism>
<sequence>MPKVSVVMPVCDGAKFLKESIQSIQNQTFTDWEFIIVNEYGSCDGSEQIIKRFAQQDSRIILVQNTTKLGLADSLNVGINRANGEYIARVDVDDPSYPTRLQKQVNYLESNPDVDLCGTLQRSVTPQGNEVQHVPCEREQLKAALLFGCEISHCSVMFRKETFIRNNWRYNPDFLGEDFELWTRIMFEAHIVNLNEVLVDHRWGFQNISISKGERLKQEVREINARTLEYLGIDMTDRDLMLLSGWRSLPEERLIKDKAKFLKDGFQLLEEIRNKNCELKIFNVEALEEILHKRWGWICRACGLKFDEFAYNEFENTSTTPIVTVLMPVYNSAKHLREAIDSVLKQTFTDWEFLVVNEYGSNDGSSEIVKAYAIHDQRFRLIQNDVRLGLGESLNKGMRLANGKYLARLDADDLAHPTRFEKQVKMMEENPNVGVCGTYQHHFGPKSNWVHKPPTTAHQTRANLLFYCDLCHSTLMLRKKVFIENNLFYNNNYLAEDFELWTRTVAVTDIVNIPEVLGEYRWGEDNVTLTKMEALKKESGYIVAKSLENNLKMHISEDNVYLFDGWGNLFLSDDEKKRAMMLERFKEILLKIWETNNIVKFYDKQSLLNILSAKWKWAKYNESWNNPQHVSDINEIFDENYRPSFIVKLKRFLRDNPTLNLRTRKILKKVLKPLINPIRRRVEEKLSGMENRIITSVENYTWDRHNRLVNAIESISKDDYKRLSRTMDARIWELEKRVISLQQTVSKMSFRNNLVKYKNGEKIRIVFLFQVASFWPSLESLYTECLNDNRFEVVLVCYDENIDPSIKVETARSYLVRTGHLFIPWEEFDVDGYKPHVVVLQTPYDSNRRDKLTSSFMKNKGIRTVYIPYGIEIADTEHARDAHFNQDVVKNSWRTYTFSDAMLKEYRFHSDNGEAVKALGLPKFDSLYQRGNYRLNGTIAKRAKGRKIVLWKVHFPKVIKENGKDNLVTPYINEYLLFTKMVEHFSDLFFIFMPHPRFHEFNNDPTIKMQTLKLIDTLEIKENVYIDRDDDYRPSLLSADYIIVDRSAVMIEAAATGVPILYMYNPDFNEPLTQAITPLVESYYQGTTSEDMVNFVEMCKEGADPKKQLRDAAFKLCIPFFDGKCGERIKDDIVLSLQEESSDELMYQTDTPREMQMR</sequence>
<dbReference type="SUPFAM" id="SSF53756">
    <property type="entry name" value="UDP-Glycosyltransferase/glycogen phosphorylase"/>
    <property type="match status" value="1"/>
</dbReference>
<dbReference type="GO" id="GO:0016758">
    <property type="term" value="F:hexosyltransferase activity"/>
    <property type="evidence" value="ECO:0007669"/>
    <property type="project" value="UniProtKB-ARBA"/>
</dbReference>
<dbReference type="CDD" id="cd00761">
    <property type="entry name" value="Glyco_tranf_GTA_type"/>
    <property type="match status" value="2"/>
</dbReference>
<feature type="domain" description="Glycosyltransferase 2-like" evidence="2">
    <location>
        <begin position="324"/>
        <end position="482"/>
    </location>
</feature>
<accession>A0A3B0CCD0</accession>
<dbReference type="Proteomes" id="UP000282311">
    <property type="component" value="Unassembled WGS sequence"/>
</dbReference>
<dbReference type="PANTHER" id="PTHR22916">
    <property type="entry name" value="GLYCOSYLTRANSFERASE"/>
    <property type="match status" value="1"/>
</dbReference>
<dbReference type="Gene3D" id="3.90.550.10">
    <property type="entry name" value="Spore Coat Polysaccharide Biosynthesis Protein SpsA, Chain A"/>
    <property type="match status" value="2"/>
</dbReference>
<proteinExistence type="inferred from homology"/>